<organism evidence="2 3">
    <name type="scientific">Gimesia alba</name>
    <dbReference type="NCBI Taxonomy" id="2527973"/>
    <lineage>
        <taxon>Bacteria</taxon>
        <taxon>Pseudomonadati</taxon>
        <taxon>Planctomycetota</taxon>
        <taxon>Planctomycetia</taxon>
        <taxon>Planctomycetales</taxon>
        <taxon>Planctomycetaceae</taxon>
        <taxon>Gimesia</taxon>
    </lineage>
</organism>
<keyword evidence="3" id="KW-1185">Reference proteome</keyword>
<dbReference type="KEGG" id="gaz:Pan241w_29300"/>
<proteinExistence type="predicted"/>
<evidence type="ECO:0000313" key="3">
    <source>
        <dbReference type="Proteomes" id="UP000317171"/>
    </source>
</evidence>
<evidence type="ECO:0000313" key="2">
    <source>
        <dbReference type="EMBL" id="QDT42841.1"/>
    </source>
</evidence>
<gene>
    <name evidence="2" type="ORF">Pan241w_29300</name>
</gene>
<keyword evidence="1" id="KW-0732">Signal</keyword>
<dbReference type="OrthoDB" id="278932at2"/>
<feature type="signal peptide" evidence="1">
    <location>
        <begin position="1"/>
        <end position="22"/>
    </location>
</feature>
<dbReference type="EMBL" id="CP036269">
    <property type="protein sequence ID" value="QDT42841.1"/>
    <property type="molecule type" value="Genomic_DNA"/>
</dbReference>
<protein>
    <submittedName>
        <fullName evidence="2">Uncharacterized protein</fullName>
    </submittedName>
</protein>
<dbReference type="RefSeq" id="WP_145216740.1">
    <property type="nucleotide sequence ID" value="NZ_CP036269.1"/>
</dbReference>
<dbReference type="Proteomes" id="UP000317171">
    <property type="component" value="Chromosome"/>
</dbReference>
<reference evidence="2 3" key="1">
    <citation type="submission" date="2019-02" db="EMBL/GenBank/DDBJ databases">
        <title>Deep-cultivation of Planctomycetes and their phenomic and genomic characterization uncovers novel biology.</title>
        <authorList>
            <person name="Wiegand S."/>
            <person name="Jogler M."/>
            <person name="Boedeker C."/>
            <person name="Pinto D."/>
            <person name="Vollmers J."/>
            <person name="Rivas-Marin E."/>
            <person name="Kohn T."/>
            <person name="Peeters S.H."/>
            <person name="Heuer A."/>
            <person name="Rast P."/>
            <person name="Oberbeckmann S."/>
            <person name="Bunk B."/>
            <person name="Jeske O."/>
            <person name="Meyerdierks A."/>
            <person name="Storesund J.E."/>
            <person name="Kallscheuer N."/>
            <person name="Luecker S."/>
            <person name="Lage O.M."/>
            <person name="Pohl T."/>
            <person name="Merkel B.J."/>
            <person name="Hornburger P."/>
            <person name="Mueller R.-W."/>
            <person name="Bruemmer F."/>
            <person name="Labrenz M."/>
            <person name="Spormann A.M."/>
            <person name="Op den Camp H."/>
            <person name="Overmann J."/>
            <person name="Amann R."/>
            <person name="Jetten M.S.M."/>
            <person name="Mascher T."/>
            <person name="Medema M.H."/>
            <person name="Devos D.P."/>
            <person name="Kaster A.-K."/>
            <person name="Ovreas L."/>
            <person name="Rohde M."/>
            <person name="Galperin M.Y."/>
            <person name="Jogler C."/>
        </authorList>
    </citation>
    <scope>NUCLEOTIDE SEQUENCE [LARGE SCALE GENOMIC DNA]</scope>
    <source>
        <strain evidence="2 3">Pan241w</strain>
    </source>
</reference>
<name>A0A517RG39_9PLAN</name>
<evidence type="ECO:0000256" key="1">
    <source>
        <dbReference type="SAM" id="SignalP"/>
    </source>
</evidence>
<accession>A0A517RG39</accession>
<feature type="chain" id="PRO_5021918159" evidence="1">
    <location>
        <begin position="23"/>
        <end position="155"/>
    </location>
</feature>
<dbReference type="AlphaFoldDB" id="A0A517RG39"/>
<sequence length="155" mass="17105" precursor="true">MNRFICCSFILFFLTIPFSARSQINSEIESAPQHTKYTNWPWPVAIPKTSSPEIISAAARLTKSLNNPLNVLQVTQNPGCALWLEVGSWKPNPSTPGYLILIQPGGGRIIASNLEQLQLAIHQLKQKTRIHDGKTELPVGVITNYSLIGKANARS</sequence>